<dbReference type="Gene3D" id="1.20.1070.10">
    <property type="entry name" value="Rhodopsin 7-helix transmembrane proteins"/>
    <property type="match status" value="2"/>
</dbReference>
<dbReference type="CDD" id="cd00637">
    <property type="entry name" value="7tm_classA_rhodopsin-like"/>
    <property type="match status" value="1"/>
</dbReference>
<feature type="transmembrane region" description="Helical" evidence="5">
    <location>
        <begin position="206"/>
        <end position="224"/>
    </location>
</feature>
<evidence type="ECO:0000256" key="3">
    <source>
        <dbReference type="ARBA" id="ARBA00022989"/>
    </source>
</evidence>
<comment type="subcellular location">
    <subcellularLocation>
        <location evidence="1">Membrane</location>
    </subcellularLocation>
</comment>
<feature type="transmembrane region" description="Helical" evidence="5">
    <location>
        <begin position="244"/>
        <end position="264"/>
    </location>
</feature>
<dbReference type="InterPro" id="IPR000276">
    <property type="entry name" value="GPCR_Rhodpsn"/>
</dbReference>
<evidence type="ECO:0000313" key="7">
    <source>
        <dbReference type="EnsemblMetazoa" id="CapteP107583"/>
    </source>
</evidence>
<dbReference type="Proteomes" id="UP000014760">
    <property type="component" value="Unassembled WGS sequence"/>
</dbReference>
<feature type="transmembrane region" description="Helical" evidence="5">
    <location>
        <begin position="150"/>
        <end position="171"/>
    </location>
</feature>
<evidence type="ECO:0000256" key="1">
    <source>
        <dbReference type="ARBA" id="ARBA00004370"/>
    </source>
</evidence>
<dbReference type="EnsemblMetazoa" id="CapteT107583">
    <property type="protein sequence ID" value="CapteP107583"/>
    <property type="gene ID" value="CapteG107583"/>
</dbReference>
<dbReference type="PANTHER" id="PTHR45698:SF1">
    <property type="entry name" value="TRACE AMINE-ASSOCIATED RECEPTOR 13C-LIKE"/>
    <property type="match status" value="1"/>
</dbReference>
<keyword evidence="4 5" id="KW-0472">Membrane</keyword>
<dbReference type="InterPro" id="IPR017452">
    <property type="entry name" value="GPCR_Rhodpsn_7TM"/>
</dbReference>
<proteinExistence type="predicted"/>
<reference evidence="8" key="1">
    <citation type="submission" date="2012-12" db="EMBL/GenBank/DDBJ databases">
        <authorList>
            <person name="Hellsten U."/>
            <person name="Grimwood J."/>
            <person name="Chapman J.A."/>
            <person name="Shapiro H."/>
            <person name="Aerts A."/>
            <person name="Otillar R.P."/>
            <person name="Terry A.Y."/>
            <person name="Boore J.L."/>
            <person name="Simakov O."/>
            <person name="Marletaz F."/>
            <person name="Cho S.-J."/>
            <person name="Edsinger-Gonzales E."/>
            <person name="Havlak P."/>
            <person name="Kuo D.-H."/>
            <person name="Larsson T."/>
            <person name="Lv J."/>
            <person name="Arendt D."/>
            <person name="Savage R."/>
            <person name="Osoegawa K."/>
            <person name="de Jong P."/>
            <person name="Lindberg D.R."/>
            <person name="Seaver E.C."/>
            <person name="Weisblat D.A."/>
            <person name="Putnam N.H."/>
            <person name="Grigoriev I.V."/>
            <person name="Rokhsar D.S."/>
        </authorList>
    </citation>
    <scope>NUCLEOTIDE SEQUENCE</scope>
    <source>
        <strain evidence="8">I ESC-2004</strain>
    </source>
</reference>
<dbReference type="PANTHER" id="PTHR45698">
    <property type="entry name" value="TRACE AMINE-ASSOCIATED RECEPTOR 19N-RELATED"/>
    <property type="match status" value="1"/>
</dbReference>
<feature type="domain" description="G-protein coupled receptors family 1 profile" evidence="6">
    <location>
        <begin position="45"/>
        <end position="231"/>
    </location>
</feature>
<sequence length="302" mass="33565">MNATLDPLTTEQPSVNVGEDRVGLRNDLPLFTAIITVVAGIGFSMNCFVLVVILRTKKLKKKISMTFLIGQCIMDTCSTANVLFFYIVQYLKVTLAGRIGEFYCRAIWSEFVIFTALHAAVCNTVALSGERYVAIAHPMTYKSVATRRKFIPIIVACWVIVVLIVCFYVIMLRKLSARTKLTSKGSCKTSRAIGMIESIQTAQMRLTRTAIALGVAFVITWTPYNFYLVTYSAGAALTFADNAYYFSVTFAVGNTVVNPLIYVFSLQEFRTGVKQLCSRRIHGNKQEHYVVNVLSSTAESAI</sequence>
<dbReference type="PRINTS" id="PR00237">
    <property type="entry name" value="GPCRRHODOPSN"/>
</dbReference>
<evidence type="ECO:0000256" key="5">
    <source>
        <dbReference type="SAM" id="Phobius"/>
    </source>
</evidence>
<feature type="transmembrane region" description="Helical" evidence="5">
    <location>
        <begin position="30"/>
        <end position="54"/>
    </location>
</feature>
<dbReference type="OrthoDB" id="10042731at2759"/>
<dbReference type="GO" id="GO:0004930">
    <property type="term" value="F:G protein-coupled receptor activity"/>
    <property type="evidence" value="ECO:0007669"/>
    <property type="project" value="InterPro"/>
</dbReference>
<evidence type="ECO:0000313" key="8">
    <source>
        <dbReference type="Proteomes" id="UP000014760"/>
    </source>
</evidence>
<evidence type="ECO:0000256" key="4">
    <source>
        <dbReference type="ARBA" id="ARBA00023136"/>
    </source>
</evidence>
<dbReference type="SUPFAM" id="SSF81321">
    <property type="entry name" value="Family A G protein-coupled receptor-like"/>
    <property type="match status" value="1"/>
</dbReference>
<dbReference type="GO" id="GO:0016020">
    <property type="term" value="C:membrane"/>
    <property type="evidence" value="ECO:0007669"/>
    <property type="project" value="UniProtKB-SubCell"/>
</dbReference>
<keyword evidence="2 5" id="KW-0812">Transmembrane</keyword>
<keyword evidence="3 5" id="KW-1133">Transmembrane helix</keyword>
<dbReference type="EMBL" id="AMQN01000452">
    <property type="status" value="NOT_ANNOTATED_CDS"/>
    <property type="molecule type" value="Genomic_DNA"/>
</dbReference>
<name>X1YTY7_CAPTE</name>
<dbReference type="Pfam" id="PF00001">
    <property type="entry name" value="7tm_1"/>
    <property type="match status" value="1"/>
</dbReference>
<dbReference type="OMA" id="MIALNCC"/>
<evidence type="ECO:0000259" key="6">
    <source>
        <dbReference type="PROSITE" id="PS50262"/>
    </source>
</evidence>
<dbReference type="HOGENOM" id="CLU_009579_5_2_1"/>
<evidence type="ECO:0000256" key="2">
    <source>
        <dbReference type="ARBA" id="ARBA00022692"/>
    </source>
</evidence>
<accession>X1YTY7</accession>
<feature type="transmembrane region" description="Helical" evidence="5">
    <location>
        <begin position="66"/>
        <end position="88"/>
    </location>
</feature>
<dbReference type="PROSITE" id="PS50262">
    <property type="entry name" value="G_PROTEIN_RECEP_F1_2"/>
    <property type="match status" value="1"/>
</dbReference>
<dbReference type="AlphaFoldDB" id="X1YTY7"/>
<reference evidence="8" key="2">
    <citation type="journal article" date="2013" name="Nature">
        <title>Insights into bilaterian evolution from three spiralian genomes.</title>
        <authorList>
            <person name="Simakov O."/>
            <person name="Marletaz F."/>
            <person name="Cho S.J."/>
            <person name="Edsinger-Gonzales E."/>
            <person name="Havlak P."/>
            <person name="Hellsten U."/>
            <person name="Kuo D.H."/>
            <person name="Larsson T."/>
            <person name="Lv J."/>
            <person name="Arendt D."/>
            <person name="Savage R."/>
            <person name="Osoegawa K."/>
            <person name="de Jong P."/>
            <person name="Grimwood J."/>
            <person name="Chapman J.A."/>
            <person name="Shapiro H."/>
            <person name="Aerts A."/>
            <person name="Otillar R.P."/>
            <person name="Terry A.Y."/>
            <person name="Boore J.L."/>
            <person name="Grigoriev I.V."/>
            <person name="Lindberg D.R."/>
            <person name="Seaver E.C."/>
            <person name="Weisblat D.A."/>
            <person name="Putnam N.H."/>
            <person name="Rokhsar D.S."/>
        </authorList>
    </citation>
    <scope>NUCLEOTIDE SEQUENCE</scope>
    <source>
        <strain evidence="8">I ESC-2004</strain>
    </source>
</reference>
<organism evidence="7 8">
    <name type="scientific">Capitella teleta</name>
    <name type="common">Polychaete worm</name>
    <dbReference type="NCBI Taxonomy" id="283909"/>
    <lineage>
        <taxon>Eukaryota</taxon>
        <taxon>Metazoa</taxon>
        <taxon>Spiralia</taxon>
        <taxon>Lophotrochozoa</taxon>
        <taxon>Annelida</taxon>
        <taxon>Polychaeta</taxon>
        <taxon>Sedentaria</taxon>
        <taxon>Scolecida</taxon>
        <taxon>Capitellidae</taxon>
        <taxon>Capitella</taxon>
    </lineage>
</organism>
<keyword evidence="8" id="KW-1185">Reference proteome</keyword>
<reference evidence="7" key="3">
    <citation type="submission" date="2015-06" db="UniProtKB">
        <authorList>
            <consortium name="EnsemblMetazoa"/>
        </authorList>
    </citation>
    <scope>IDENTIFICATION</scope>
</reference>
<protein>
    <recommendedName>
        <fullName evidence="6">G-protein coupled receptors family 1 profile domain-containing protein</fullName>
    </recommendedName>
</protein>